<dbReference type="EMBL" id="MU003770">
    <property type="protein sequence ID" value="KAF2724698.1"/>
    <property type="molecule type" value="Genomic_DNA"/>
</dbReference>
<dbReference type="PROSITE" id="PS50103">
    <property type="entry name" value="ZF_C3H1"/>
    <property type="match status" value="2"/>
</dbReference>
<keyword evidence="1 4" id="KW-0479">Metal-binding</keyword>
<evidence type="ECO:0000313" key="9">
    <source>
        <dbReference type="Proteomes" id="UP000799441"/>
    </source>
</evidence>
<dbReference type="OrthoDB" id="2270193at2759"/>
<evidence type="ECO:0000256" key="6">
    <source>
        <dbReference type="SAM" id="MobiDB-lite"/>
    </source>
</evidence>
<sequence length="578" mass="63866">MLEDPDIEQTSAQLADFRVTNARQQALLSDILGRYNELVDSYRRLKSDYEEERDARERYKQLARQRERNPFVLVLVDGDGYTFHDDLVSRGSEGGAQAARRLQNAVRQGLHAQNLQGCRIVTRIYCNVAVISKALAKAKLCGPEKRSLAPFVASFNQSETLSDFVDVGDSIGSVKSKVGALLQLYADNPQCKHIFFAGCHDPDYISQLMTFVGQRNRLTLVKTSAYDPQFESLQLPVSSFPEVFEASHFDQAANQVLEAEIHNKAPSSDTSRSVCTFFSKNACKKGNKCKFLHIEGDDLASSQRGSDDRVAVSSPDVNCVKPEQDTAPGVHPTHAVSRGNGQYESPGASQHQTNARKSNSIQNLAPHITSSIASAPSHTKLATILPPSEDIPPGMIAINANDHRLDPHLNPLSSEDLAEYKARISMRKLCNDHHLNGDCSKGRNCPFDHAHLPSNMMNALKTFSMARPCPRRGDCRRYRCQYGHLCQRTDCGKRGGKSKLPCKFSLPMHMQNFECAALVPSEGSQIQSKASISNVASDVNSPRLTQSEEFGPEPPLETDNNLIGQAFVQTNSGTYINW</sequence>
<dbReference type="Proteomes" id="UP000799441">
    <property type="component" value="Unassembled WGS sequence"/>
</dbReference>
<evidence type="ECO:0000313" key="8">
    <source>
        <dbReference type="EMBL" id="KAF2724698.1"/>
    </source>
</evidence>
<evidence type="ECO:0000256" key="2">
    <source>
        <dbReference type="ARBA" id="ARBA00022771"/>
    </source>
</evidence>
<evidence type="ECO:0000256" key="3">
    <source>
        <dbReference type="ARBA" id="ARBA00022833"/>
    </source>
</evidence>
<feature type="domain" description="C3H1-type" evidence="7">
    <location>
        <begin position="424"/>
        <end position="452"/>
    </location>
</feature>
<dbReference type="SUPFAM" id="SSF90229">
    <property type="entry name" value="CCCH zinc finger"/>
    <property type="match status" value="1"/>
</dbReference>
<dbReference type="PANTHER" id="PTHR37543">
    <property type="entry name" value="CCCH ZINC FINGER DNA BINDING PROTEIN (AFU_ORTHOLOGUE AFUA_5G12760)"/>
    <property type="match status" value="1"/>
</dbReference>
<feature type="compositionally biased region" description="Polar residues" evidence="6">
    <location>
        <begin position="529"/>
        <end position="548"/>
    </location>
</feature>
<reference evidence="8" key="1">
    <citation type="journal article" date="2020" name="Stud. Mycol.">
        <title>101 Dothideomycetes genomes: a test case for predicting lifestyles and emergence of pathogens.</title>
        <authorList>
            <person name="Haridas S."/>
            <person name="Albert R."/>
            <person name="Binder M."/>
            <person name="Bloem J."/>
            <person name="Labutti K."/>
            <person name="Salamov A."/>
            <person name="Andreopoulos B."/>
            <person name="Baker S."/>
            <person name="Barry K."/>
            <person name="Bills G."/>
            <person name="Bluhm B."/>
            <person name="Cannon C."/>
            <person name="Castanera R."/>
            <person name="Culley D."/>
            <person name="Daum C."/>
            <person name="Ezra D."/>
            <person name="Gonzalez J."/>
            <person name="Henrissat B."/>
            <person name="Kuo A."/>
            <person name="Liang C."/>
            <person name="Lipzen A."/>
            <person name="Lutzoni F."/>
            <person name="Magnuson J."/>
            <person name="Mondo S."/>
            <person name="Nolan M."/>
            <person name="Ohm R."/>
            <person name="Pangilinan J."/>
            <person name="Park H.-J."/>
            <person name="Ramirez L."/>
            <person name="Alfaro M."/>
            <person name="Sun H."/>
            <person name="Tritt A."/>
            <person name="Yoshinaga Y."/>
            <person name="Zwiers L.-H."/>
            <person name="Turgeon B."/>
            <person name="Goodwin S."/>
            <person name="Spatafora J."/>
            <person name="Crous P."/>
            <person name="Grigoriev I."/>
        </authorList>
    </citation>
    <scope>NUCLEOTIDE SEQUENCE</scope>
    <source>
        <strain evidence="8">CBS 116435</strain>
    </source>
</reference>
<keyword evidence="9" id="KW-1185">Reference proteome</keyword>
<feature type="compositionally biased region" description="Polar residues" evidence="6">
    <location>
        <begin position="339"/>
        <end position="358"/>
    </location>
</feature>
<evidence type="ECO:0000256" key="1">
    <source>
        <dbReference type="ARBA" id="ARBA00022723"/>
    </source>
</evidence>
<organism evidence="8 9">
    <name type="scientific">Polychaeton citri CBS 116435</name>
    <dbReference type="NCBI Taxonomy" id="1314669"/>
    <lineage>
        <taxon>Eukaryota</taxon>
        <taxon>Fungi</taxon>
        <taxon>Dikarya</taxon>
        <taxon>Ascomycota</taxon>
        <taxon>Pezizomycotina</taxon>
        <taxon>Dothideomycetes</taxon>
        <taxon>Dothideomycetidae</taxon>
        <taxon>Capnodiales</taxon>
        <taxon>Capnodiaceae</taxon>
        <taxon>Polychaeton</taxon>
    </lineage>
</organism>
<dbReference type="InterPro" id="IPR057683">
    <property type="entry name" value="DUF7923"/>
</dbReference>
<evidence type="ECO:0000256" key="5">
    <source>
        <dbReference type="SAM" id="Coils"/>
    </source>
</evidence>
<evidence type="ECO:0000256" key="4">
    <source>
        <dbReference type="PROSITE-ProRule" id="PRU00723"/>
    </source>
</evidence>
<feature type="zinc finger region" description="C3H1-type" evidence="4">
    <location>
        <begin position="269"/>
        <end position="296"/>
    </location>
</feature>
<feature type="zinc finger region" description="C3H1-type" evidence="4">
    <location>
        <begin position="424"/>
        <end position="452"/>
    </location>
</feature>
<dbReference type="AlphaFoldDB" id="A0A9P4QCG6"/>
<name>A0A9P4QCG6_9PEZI</name>
<dbReference type="Pfam" id="PF25543">
    <property type="entry name" value="zf-CCCH_tandem"/>
    <property type="match status" value="1"/>
</dbReference>
<protein>
    <recommendedName>
        <fullName evidence="7">C3H1-type domain-containing protein</fullName>
    </recommendedName>
</protein>
<dbReference type="GO" id="GO:0008270">
    <property type="term" value="F:zinc ion binding"/>
    <property type="evidence" value="ECO:0007669"/>
    <property type="project" value="UniProtKB-KW"/>
</dbReference>
<keyword evidence="3 4" id="KW-0862">Zinc</keyword>
<keyword evidence="2 4" id="KW-0863">Zinc-finger</keyword>
<dbReference type="InterPro" id="IPR057654">
    <property type="entry name" value="Znf-CCCH_tandem"/>
</dbReference>
<dbReference type="InterPro" id="IPR000571">
    <property type="entry name" value="Znf_CCCH"/>
</dbReference>
<dbReference type="InterPro" id="IPR036855">
    <property type="entry name" value="Znf_CCCH_sf"/>
</dbReference>
<keyword evidence="5" id="KW-0175">Coiled coil</keyword>
<dbReference type="Pfam" id="PF25542">
    <property type="entry name" value="zf-CCCH_12"/>
    <property type="match status" value="1"/>
</dbReference>
<dbReference type="SMART" id="SM00356">
    <property type="entry name" value="ZnF_C3H1"/>
    <property type="match status" value="2"/>
</dbReference>
<proteinExistence type="predicted"/>
<feature type="region of interest" description="Disordered" evidence="6">
    <location>
        <begin position="529"/>
        <end position="558"/>
    </location>
</feature>
<evidence type="ECO:0000259" key="7">
    <source>
        <dbReference type="PROSITE" id="PS50103"/>
    </source>
</evidence>
<comment type="caution">
    <text evidence="8">The sequence shown here is derived from an EMBL/GenBank/DDBJ whole genome shotgun (WGS) entry which is preliminary data.</text>
</comment>
<accession>A0A9P4QCG6</accession>
<gene>
    <name evidence="8" type="ORF">K431DRAFT_281647</name>
</gene>
<feature type="domain" description="C3H1-type" evidence="7">
    <location>
        <begin position="269"/>
        <end position="296"/>
    </location>
</feature>
<feature type="coiled-coil region" evidence="5">
    <location>
        <begin position="32"/>
        <end position="69"/>
    </location>
</feature>
<dbReference type="Gene3D" id="4.10.1000.10">
    <property type="entry name" value="Zinc finger, CCCH-type"/>
    <property type="match status" value="1"/>
</dbReference>
<dbReference type="PANTHER" id="PTHR37543:SF1">
    <property type="entry name" value="CCCH ZINC FINGER DNA BINDING PROTEIN (AFU_ORTHOLOGUE AFUA_5G12760)"/>
    <property type="match status" value="1"/>
</dbReference>
<dbReference type="Pfam" id="PF00642">
    <property type="entry name" value="zf-CCCH"/>
    <property type="match status" value="1"/>
</dbReference>
<feature type="region of interest" description="Disordered" evidence="6">
    <location>
        <begin position="300"/>
        <end position="358"/>
    </location>
</feature>
<dbReference type="Pfam" id="PF25540">
    <property type="entry name" value="DUF7923"/>
    <property type="match status" value="1"/>
</dbReference>